<dbReference type="AlphaFoldDB" id="A0AAU7YGS2"/>
<protein>
    <submittedName>
        <fullName evidence="1">Uncharacterized protein</fullName>
    </submittedName>
</protein>
<organism evidence="1">
    <name type="scientific">Wolbachia endosymbiont of Polyergus mexicanus</name>
    <dbReference type="NCBI Taxonomy" id="3171167"/>
    <lineage>
        <taxon>Bacteria</taxon>
        <taxon>Pseudomonadati</taxon>
        <taxon>Pseudomonadota</taxon>
        <taxon>Alphaproteobacteria</taxon>
        <taxon>Rickettsiales</taxon>
        <taxon>Anaplasmataceae</taxon>
        <taxon>Wolbachieae</taxon>
        <taxon>Wolbachia</taxon>
    </lineage>
</organism>
<sequence>MYKCNLKVKQMVSSQCLTLGSRNFVDCMIWKTLFKSHWILVSHIQLHECCDLKAISTGKPVLDYLDPASHVTSSKMLCFNIRLATFLLINLINFLDPSVKHWDDRSGCWDDKDRH</sequence>
<proteinExistence type="predicted"/>
<gene>
    <name evidence="1" type="ORF">ABS808_04150</name>
</gene>
<evidence type="ECO:0000313" key="1">
    <source>
        <dbReference type="EMBL" id="XCA32979.1"/>
    </source>
</evidence>
<reference evidence="1" key="1">
    <citation type="submission" date="2024-06" db="EMBL/GenBank/DDBJ databases">
        <title>Genome assembly of the Polyergus mexicanus.</title>
        <authorList>
            <person name="Cash E."/>
            <person name="Tustsui N.D."/>
            <person name="Ward P."/>
            <person name="Nguyen O."/>
            <person name="Sahasrabudhe R."/>
            <person name="Fairbairn C.W."/>
            <person name="Seligmann W.E."/>
            <person name="Sacco S."/>
            <person name="Beraut E."/>
            <person name="Miller C."/>
            <person name="Toffelmier E."/>
            <person name="Shaffer H.B."/>
        </authorList>
    </citation>
    <scope>NUCLEOTIDE SEQUENCE</scope>
    <source>
        <strain evidence="1">NDT 795.1</strain>
    </source>
</reference>
<accession>A0AAU7YGS2</accession>
<name>A0AAU7YGS2_9RICK</name>
<dbReference type="EMBL" id="CP158586">
    <property type="protein sequence ID" value="XCA32979.1"/>
    <property type="molecule type" value="Genomic_DNA"/>
</dbReference>